<protein>
    <submittedName>
        <fullName evidence="2">Uncharacterized protein</fullName>
    </submittedName>
</protein>
<proteinExistence type="predicted"/>
<accession>A0A0A9A6Y0</accession>
<feature type="region of interest" description="Disordered" evidence="1">
    <location>
        <begin position="1"/>
        <end position="25"/>
    </location>
</feature>
<sequence>MQVSPQVKQNILTCPDHPATHRSGD</sequence>
<evidence type="ECO:0000313" key="2">
    <source>
        <dbReference type="EMBL" id="JAD47439.1"/>
    </source>
</evidence>
<evidence type="ECO:0000256" key="1">
    <source>
        <dbReference type="SAM" id="MobiDB-lite"/>
    </source>
</evidence>
<organism evidence="2">
    <name type="scientific">Arundo donax</name>
    <name type="common">Giant reed</name>
    <name type="synonym">Donax arundinaceus</name>
    <dbReference type="NCBI Taxonomy" id="35708"/>
    <lineage>
        <taxon>Eukaryota</taxon>
        <taxon>Viridiplantae</taxon>
        <taxon>Streptophyta</taxon>
        <taxon>Embryophyta</taxon>
        <taxon>Tracheophyta</taxon>
        <taxon>Spermatophyta</taxon>
        <taxon>Magnoliopsida</taxon>
        <taxon>Liliopsida</taxon>
        <taxon>Poales</taxon>
        <taxon>Poaceae</taxon>
        <taxon>PACMAD clade</taxon>
        <taxon>Arundinoideae</taxon>
        <taxon>Arundineae</taxon>
        <taxon>Arundo</taxon>
    </lineage>
</organism>
<feature type="compositionally biased region" description="Polar residues" evidence="1">
    <location>
        <begin position="1"/>
        <end position="12"/>
    </location>
</feature>
<reference evidence="2" key="1">
    <citation type="submission" date="2014-09" db="EMBL/GenBank/DDBJ databases">
        <authorList>
            <person name="Magalhaes I.L.F."/>
            <person name="Oliveira U."/>
            <person name="Santos F.R."/>
            <person name="Vidigal T.H.D.A."/>
            <person name="Brescovit A.D."/>
            <person name="Santos A.J."/>
        </authorList>
    </citation>
    <scope>NUCLEOTIDE SEQUENCE</scope>
    <source>
        <tissue evidence="2">Shoot tissue taken approximately 20 cm above the soil surface</tissue>
    </source>
</reference>
<dbReference type="EMBL" id="GBRH01250456">
    <property type="protein sequence ID" value="JAD47439.1"/>
    <property type="molecule type" value="Transcribed_RNA"/>
</dbReference>
<dbReference type="AlphaFoldDB" id="A0A0A9A6Y0"/>
<reference evidence="2" key="2">
    <citation type="journal article" date="2015" name="Data Brief">
        <title>Shoot transcriptome of the giant reed, Arundo donax.</title>
        <authorList>
            <person name="Barrero R.A."/>
            <person name="Guerrero F.D."/>
            <person name="Moolhuijzen P."/>
            <person name="Goolsby J.A."/>
            <person name="Tidwell J."/>
            <person name="Bellgard S.E."/>
            <person name="Bellgard M.I."/>
        </authorList>
    </citation>
    <scope>NUCLEOTIDE SEQUENCE</scope>
    <source>
        <tissue evidence="2">Shoot tissue taken approximately 20 cm above the soil surface</tissue>
    </source>
</reference>
<name>A0A0A9A6Y0_ARUDO</name>